<comment type="caution">
    <text evidence="2">The sequence shown here is derived from an EMBL/GenBank/DDBJ whole genome shotgun (WGS) entry which is preliminary data.</text>
</comment>
<evidence type="ECO:0000313" key="2">
    <source>
        <dbReference type="EMBL" id="EWM21561.1"/>
    </source>
</evidence>
<name>W7TMA6_9STRA</name>
<reference evidence="2 3" key="1">
    <citation type="journal article" date="2014" name="Mol. Plant">
        <title>Chromosome Scale Genome Assembly and Transcriptome Profiling of Nannochloropsis gaditana in Nitrogen Depletion.</title>
        <authorList>
            <person name="Corteggiani Carpinelli E."/>
            <person name="Telatin A."/>
            <person name="Vitulo N."/>
            <person name="Forcato C."/>
            <person name="D'Angelo M."/>
            <person name="Schiavon R."/>
            <person name="Vezzi A."/>
            <person name="Giacometti G.M."/>
            <person name="Morosinotto T."/>
            <person name="Valle G."/>
        </authorList>
    </citation>
    <scope>NUCLEOTIDE SEQUENCE [LARGE SCALE GENOMIC DNA]</scope>
    <source>
        <strain evidence="2 3">B-31</strain>
    </source>
</reference>
<keyword evidence="3" id="KW-1185">Reference proteome</keyword>
<evidence type="ECO:0000313" key="3">
    <source>
        <dbReference type="Proteomes" id="UP000019335"/>
    </source>
</evidence>
<dbReference type="AlphaFoldDB" id="W7TMA6"/>
<sequence>MRPRGTRACIALLQDSDVSLYQNATCPRFPTCTLLSSPILDSTLLAHVLSVSIKSLAAKMSVVILGATGNVGRHIVQALLDLGGSLVTQIVACTRQPLSGPAMALKVAANSSRTRLCLAKVDMMTSDVDSLAAILSGHEVVVLVMAQGLSPEEMVGCQKEVAEALSRGMDKHEKQPSGNPPLLVKLSSYGIDGPLSQGPLGDAHRRGEDLFRSKNLPFVSLRPTSFFSNFEAYDWPSLRAGGRVIRSPLGPHARVNWVACQDIGRVAAAVIQEHLETLGNGRQASIPVFRKVDVVGPEGNTLSAPEVCRVVGECLKKEGTGPGDVEREVRYEETPLPTTEAYRGLWTFLRAGGFDVADGPGSESGRLLGGKAMTGFRDYIEGLVEGMGEAETRGLPLN</sequence>
<dbReference type="PANTHER" id="PTHR43162:SF1">
    <property type="entry name" value="PRESTALK A DIFFERENTIATION PROTEIN A"/>
    <property type="match status" value="1"/>
</dbReference>
<dbReference type="Proteomes" id="UP000019335">
    <property type="component" value="Unassembled WGS sequence"/>
</dbReference>
<evidence type="ECO:0000259" key="1">
    <source>
        <dbReference type="Pfam" id="PF13460"/>
    </source>
</evidence>
<dbReference type="PANTHER" id="PTHR43162">
    <property type="match status" value="1"/>
</dbReference>
<feature type="domain" description="NAD(P)-binding" evidence="1">
    <location>
        <begin position="66"/>
        <end position="228"/>
    </location>
</feature>
<dbReference type="InterPro" id="IPR051604">
    <property type="entry name" value="Ergot_Alk_Oxidoreductase"/>
</dbReference>
<dbReference type="EMBL" id="AZIL01002443">
    <property type="protein sequence ID" value="EWM21561.1"/>
    <property type="molecule type" value="Genomic_DNA"/>
</dbReference>
<dbReference type="InterPro" id="IPR016040">
    <property type="entry name" value="NAD(P)-bd_dom"/>
</dbReference>
<dbReference type="SUPFAM" id="SSF51735">
    <property type="entry name" value="NAD(P)-binding Rossmann-fold domains"/>
    <property type="match status" value="1"/>
</dbReference>
<accession>W7TMA6</accession>
<dbReference type="InterPro" id="IPR036291">
    <property type="entry name" value="NAD(P)-bd_dom_sf"/>
</dbReference>
<dbReference type="OrthoDB" id="184918at2759"/>
<protein>
    <recommendedName>
        <fullName evidence="1">NAD(P)-binding domain-containing protein</fullName>
    </recommendedName>
</protein>
<organism evidence="2 3">
    <name type="scientific">Nannochloropsis gaditana</name>
    <dbReference type="NCBI Taxonomy" id="72520"/>
    <lineage>
        <taxon>Eukaryota</taxon>
        <taxon>Sar</taxon>
        <taxon>Stramenopiles</taxon>
        <taxon>Ochrophyta</taxon>
        <taxon>Eustigmatophyceae</taxon>
        <taxon>Eustigmatales</taxon>
        <taxon>Monodopsidaceae</taxon>
        <taxon>Nannochloropsis</taxon>
    </lineage>
</organism>
<gene>
    <name evidence="2" type="ORF">Naga_100559g2</name>
</gene>
<proteinExistence type="predicted"/>
<dbReference type="Gene3D" id="3.40.50.720">
    <property type="entry name" value="NAD(P)-binding Rossmann-like Domain"/>
    <property type="match status" value="1"/>
</dbReference>
<dbReference type="Pfam" id="PF13460">
    <property type="entry name" value="NAD_binding_10"/>
    <property type="match status" value="1"/>
</dbReference>